<accession>A0AAJ5N8J9</accession>
<proteinExistence type="predicted"/>
<dbReference type="AlphaFoldDB" id="A0AAJ5N8J9"/>
<dbReference type="EMBL" id="LR025743">
    <property type="protein sequence ID" value="VBB13397.1"/>
    <property type="molecule type" value="Genomic_DNA"/>
</dbReference>
<evidence type="ECO:0000313" key="1">
    <source>
        <dbReference type="EMBL" id="VBB10642.1"/>
    </source>
</evidence>
<dbReference type="EMBL" id="LR025742">
    <property type="protein sequence ID" value="VBB10642.1"/>
    <property type="molecule type" value="Genomic_DNA"/>
</dbReference>
<keyword evidence="3" id="KW-1185">Reference proteome</keyword>
<dbReference type="RefSeq" id="WP_197719159.1">
    <property type="nucleotide sequence ID" value="NZ_LR025742.1"/>
</dbReference>
<sequence>MNLVQLAGILPRDPQFREWVGGFVNGDPVSVDEAARFVRIVCKVESRRELATNTHAADRFHHYIRRLFLDWRDQQLIRMAHAAPERAGTLRGELQPECARQ</sequence>
<protein>
    <submittedName>
        <fullName evidence="1">Uncharacterized protein</fullName>
    </submittedName>
</protein>
<dbReference type="Proteomes" id="UP000268684">
    <property type="component" value="Chromosome I"/>
</dbReference>
<dbReference type="Proteomes" id="UP000268684">
    <property type="component" value="Chromosome II"/>
</dbReference>
<gene>
    <name evidence="1" type="ORF">BSTAB16_0749</name>
    <name evidence="2" type="ORF">BSTAB16_3582</name>
</gene>
<reference evidence="1 3" key="1">
    <citation type="submission" date="2017-11" db="EMBL/GenBank/DDBJ databases">
        <authorList>
            <person name="Seth-Smith MB H."/>
        </authorList>
    </citation>
    <scope>NUCLEOTIDE SEQUENCE [LARGE SCALE GENOMIC DNA]</scope>
    <source>
        <strain evidence="1">E</strain>
    </source>
</reference>
<organism evidence="1 3">
    <name type="scientific">Burkholderia stabilis</name>
    <dbReference type="NCBI Taxonomy" id="95485"/>
    <lineage>
        <taxon>Bacteria</taxon>
        <taxon>Pseudomonadati</taxon>
        <taxon>Pseudomonadota</taxon>
        <taxon>Betaproteobacteria</taxon>
        <taxon>Burkholderiales</taxon>
        <taxon>Burkholderiaceae</taxon>
        <taxon>Burkholderia</taxon>
        <taxon>Burkholderia cepacia complex</taxon>
    </lineage>
</organism>
<evidence type="ECO:0000313" key="2">
    <source>
        <dbReference type="EMBL" id="VBB13397.1"/>
    </source>
</evidence>
<name>A0AAJ5N8J9_9BURK</name>
<dbReference type="GeneID" id="71056028"/>
<evidence type="ECO:0000313" key="3">
    <source>
        <dbReference type="Proteomes" id="UP000268684"/>
    </source>
</evidence>